<comment type="similarity">
    <text evidence="2 9">Belongs to the resistance-nodulation-cell division (RND) (TC 2.A.6) family.</text>
</comment>
<dbReference type="PANTHER" id="PTHR32063:SF13">
    <property type="entry name" value="MULTIDRUG EFFLUX PUMP SUBUNIT ACRB-RELATED"/>
    <property type="match status" value="1"/>
</dbReference>
<evidence type="ECO:0000256" key="2">
    <source>
        <dbReference type="ARBA" id="ARBA00010942"/>
    </source>
</evidence>
<keyword evidence="6 9" id="KW-0812">Transmembrane</keyword>
<reference evidence="10 11" key="1">
    <citation type="submission" date="2019-12" db="EMBL/GenBank/DDBJ databases">
        <title>Comparative genomics gives insights into the taxonomy of the Azoarcus-Aromatoleum group and reveals separate origins of nif in the plant-associated Azoarcus and non-plant-associated Aromatoleum sub-groups.</title>
        <authorList>
            <person name="Lafos M."/>
            <person name="Maluk M."/>
            <person name="Batista M."/>
            <person name="Junghare M."/>
            <person name="Carmona M."/>
            <person name="Faoro H."/>
            <person name="Cruz L.M."/>
            <person name="Battistoni F."/>
            <person name="De Souza E."/>
            <person name="Pedrosa F."/>
            <person name="Chen W.-M."/>
            <person name="Poole P.S."/>
            <person name="Dixon R.A."/>
            <person name="James E.K."/>
        </authorList>
    </citation>
    <scope>NUCLEOTIDE SEQUENCE [LARGE SCALE GENOMIC DNA]</scope>
    <source>
        <strain evidence="10 11">PbN1</strain>
    </source>
</reference>
<dbReference type="SUPFAM" id="SSF82693">
    <property type="entry name" value="Multidrug efflux transporter AcrB pore domain, PN1, PN2, PC1 and PC2 subdomains"/>
    <property type="match status" value="3"/>
</dbReference>
<dbReference type="InterPro" id="IPR001036">
    <property type="entry name" value="Acrflvin-R"/>
</dbReference>
<dbReference type="Gene3D" id="3.30.70.1320">
    <property type="entry name" value="Multidrug efflux transporter AcrB pore domain like"/>
    <property type="match status" value="1"/>
</dbReference>
<keyword evidence="5 9" id="KW-0997">Cell inner membrane</keyword>
<feature type="transmembrane region" description="Helical" evidence="9">
    <location>
        <begin position="927"/>
        <end position="948"/>
    </location>
</feature>
<dbReference type="RefSeq" id="WP_169203061.1">
    <property type="nucleotide sequence ID" value="NZ_CP059467.1"/>
</dbReference>
<dbReference type="PANTHER" id="PTHR32063">
    <property type="match status" value="1"/>
</dbReference>
<organism evidence="10 11">
    <name type="scientific">Aromatoleum bremense</name>
    <dbReference type="NCBI Taxonomy" id="76115"/>
    <lineage>
        <taxon>Bacteria</taxon>
        <taxon>Pseudomonadati</taxon>
        <taxon>Pseudomonadota</taxon>
        <taxon>Betaproteobacteria</taxon>
        <taxon>Rhodocyclales</taxon>
        <taxon>Rhodocyclaceae</taxon>
        <taxon>Aromatoleum</taxon>
    </lineage>
</organism>
<keyword evidence="4" id="KW-1003">Cell membrane</keyword>
<evidence type="ECO:0000256" key="8">
    <source>
        <dbReference type="ARBA" id="ARBA00023136"/>
    </source>
</evidence>
<feature type="transmembrane region" description="Helical" evidence="9">
    <location>
        <begin position="977"/>
        <end position="997"/>
    </location>
</feature>
<dbReference type="InterPro" id="IPR027463">
    <property type="entry name" value="AcrB_DN_DC_subdom"/>
</dbReference>
<name>A0ABX1NWS9_9RHOO</name>
<feature type="transmembrane region" description="Helical" evidence="9">
    <location>
        <begin position="1009"/>
        <end position="1031"/>
    </location>
</feature>
<keyword evidence="7 9" id="KW-1133">Transmembrane helix</keyword>
<dbReference type="InterPro" id="IPR004764">
    <property type="entry name" value="MdtF-like"/>
</dbReference>
<feature type="transmembrane region" description="Helical" evidence="9">
    <location>
        <begin position="12"/>
        <end position="32"/>
    </location>
</feature>
<protein>
    <recommendedName>
        <fullName evidence="9">Efflux pump membrane transporter</fullName>
    </recommendedName>
</protein>
<proteinExistence type="inferred from homology"/>
<dbReference type="NCBIfam" id="NF000282">
    <property type="entry name" value="RND_permease_1"/>
    <property type="match status" value="1"/>
</dbReference>
<feature type="transmembrane region" description="Helical" evidence="9">
    <location>
        <begin position="366"/>
        <end position="390"/>
    </location>
</feature>
<comment type="subcellular location">
    <subcellularLocation>
        <location evidence="1 9">Cell inner membrane</location>
        <topology evidence="1 9">Multi-pass membrane protein</topology>
    </subcellularLocation>
</comment>
<dbReference type="Gene3D" id="3.30.2090.10">
    <property type="entry name" value="Multidrug efflux transporter AcrB TolC docking domain, DN and DC subdomains"/>
    <property type="match status" value="2"/>
</dbReference>
<evidence type="ECO:0000256" key="9">
    <source>
        <dbReference type="RuleBase" id="RU364070"/>
    </source>
</evidence>
<evidence type="ECO:0000313" key="11">
    <source>
        <dbReference type="Proteomes" id="UP000633943"/>
    </source>
</evidence>
<evidence type="ECO:0000256" key="1">
    <source>
        <dbReference type="ARBA" id="ARBA00004429"/>
    </source>
</evidence>
<feature type="transmembrane region" description="Helical" evidence="9">
    <location>
        <begin position="877"/>
        <end position="894"/>
    </location>
</feature>
<keyword evidence="8 9" id="KW-0472">Membrane</keyword>
<feature type="transmembrane region" description="Helical" evidence="9">
    <location>
        <begin position="470"/>
        <end position="493"/>
    </location>
</feature>
<evidence type="ECO:0000256" key="5">
    <source>
        <dbReference type="ARBA" id="ARBA00022519"/>
    </source>
</evidence>
<dbReference type="NCBIfam" id="TIGR00915">
    <property type="entry name" value="2A0602"/>
    <property type="match status" value="1"/>
</dbReference>
<dbReference type="PRINTS" id="PR00702">
    <property type="entry name" value="ACRIFLAVINRP"/>
</dbReference>
<evidence type="ECO:0000256" key="6">
    <source>
        <dbReference type="ARBA" id="ARBA00022692"/>
    </source>
</evidence>
<feature type="transmembrane region" description="Helical" evidence="9">
    <location>
        <begin position="437"/>
        <end position="458"/>
    </location>
</feature>
<dbReference type="Pfam" id="PF00873">
    <property type="entry name" value="ACR_tran"/>
    <property type="match status" value="1"/>
</dbReference>
<dbReference type="Gene3D" id="1.20.1640.10">
    <property type="entry name" value="Multidrug efflux transporter AcrB transmembrane domain"/>
    <property type="match status" value="2"/>
</dbReference>
<feature type="transmembrane region" description="Helical" evidence="9">
    <location>
        <begin position="542"/>
        <end position="560"/>
    </location>
</feature>
<evidence type="ECO:0000313" key="10">
    <source>
        <dbReference type="EMBL" id="NMG16484.1"/>
    </source>
</evidence>
<dbReference type="Proteomes" id="UP000633943">
    <property type="component" value="Unassembled WGS sequence"/>
</dbReference>
<dbReference type="Gene3D" id="3.30.70.1440">
    <property type="entry name" value="Multidrug efflux transporter AcrB pore domain"/>
    <property type="match status" value="1"/>
</dbReference>
<dbReference type="Gene3D" id="3.30.70.1430">
    <property type="entry name" value="Multidrug efflux transporter AcrB pore domain"/>
    <property type="match status" value="2"/>
</dbReference>
<evidence type="ECO:0000256" key="4">
    <source>
        <dbReference type="ARBA" id="ARBA00022475"/>
    </source>
</evidence>
<evidence type="ECO:0000256" key="7">
    <source>
        <dbReference type="ARBA" id="ARBA00022989"/>
    </source>
</evidence>
<sequence length="1053" mass="112315">MARFFIDRPIFAWVIAIVIMLAGALSILTLPVSQYPSIAPPTVVINASYPGASAKAVEDSVTQIIEQKMTGLDGLLYMKSSSDSYGRASLTLTFDAGTNPDIAQVQVQNKLQLGLPLLPQPVQQQGVQVAKSTANFLMVVGFVSQDGSLKQDDLADFLVSSVQDPLSRVTGVGEVQVFGSQYAMRVWLDPAKLVKFGLTPGDVQAAIRAQNNEVSAGQLGGTPAVEGQGFTASITAQSRLETVGQFEDILLRSSAQGGEVRLEDVARIEIGAENYGTVGRYNGQPAAAIGIKLSAGANALDTATAVRAQLDRMAPYFPAGVEVVVPYDTTPFVAISIQGVVKTLLEAIALVFLVMYLFLQNIRATLIPTIAVPVVLLGTFGVMAAFGFTINTLTMFGLVLAIGLLVDDAIVVVENVERVMSEEGLSPKEATKRSMDQITGALVGIGLVLSAVFIPMAFFGGSTGVIYRQFSITVAAAMALSVLVAIIFTPALCATMLKPVEKGHEHGEGGWFSGFFHWFNGMFARNTRRYESTVGRILHRSLRFLAIYLAIIAVLALLFLRMPTSFLPEEDQGVMFSQVTLPAGATQDRTLAVLKKVEDHFLETEKDTVRSILTVAGFSFGGSGQNMGLAFINLQDWDERQEPGMDVKSVAGRAMGAFAQIREAMVFAFVPPAVLELGTASGFNIFLQDRSGLGHDALLGARNQFLGLAAQDKRLVGVRPNGQDDMAEFRLDIDHAKAGALGVSVADINETLATAWGGTYVNDFLDRGRIKKVYLQSDADARMKPEDLAKWYVRNRQGEMVPLSAFSTAHWKYGSPRLERYNGLPAVEILGQAAPGLSSGDAMAAVEEIVAKLPAGIGYEWTGTSYEERRSGAQAPALYALSLLVVFLCLAALYESWSVPFAVMLVVPLGVLGALLAASGRGLSNDVYFQVGLLATIGLSAKNAILIVEFAKAQMEQEGKELVAATLEAVRMRLRPILMTSLAFGLGVLPLAISTGAGSGSQNAIGTGVLGGTIAATVLGIFFIPLFYVVIIRAFRKKPAPPATLAPVAEEAK</sequence>
<keyword evidence="11" id="KW-1185">Reference proteome</keyword>
<dbReference type="EMBL" id="WTVP01000037">
    <property type="protein sequence ID" value="NMG16484.1"/>
    <property type="molecule type" value="Genomic_DNA"/>
</dbReference>
<dbReference type="SUPFAM" id="SSF82714">
    <property type="entry name" value="Multidrug efflux transporter AcrB TolC docking domain, DN and DC subdomains"/>
    <property type="match status" value="2"/>
</dbReference>
<feature type="transmembrane region" description="Helical" evidence="9">
    <location>
        <begin position="901"/>
        <end position="921"/>
    </location>
</feature>
<feature type="transmembrane region" description="Helical" evidence="9">
    <location>
        <begin position="396"/>
        <end position="416"/>
    </location>
</feature>
<gene>
    <name evidence="10" type="ORF">GPA24_13210</name>
</gene>
<keyword evidence="3 9" id="KW-0813">Transport</keyword>
<evidence type="ECO:0000256" key="3">
    <source>
        <dbReference type="ARBA" id="ARBA00022448"/>
    </source>
</evidence>
<feature type="transmembrane region" description="Helical" evidence="9">
    <location>
        <begin position="339"/>
        <end position="359"/>
    </location>
</feature>
<comment type="caution">
    <text evidence="10">The sequence shown here is derived from an EMBL/GenBank/DDBJ whole genome shotgun (WGS) entry which is preliminary data.</text>
</comment>
<accession>A0ABX1NWS9</accession>
<dbReference type="SUPFAM" id="SSF82866">
    <property type="entry name" value="Multidrug efflux transporter AcrB transmembrane domain"/>
    <property type="match status" value="2"/>
</dbReference>